<dbReference type="Gene3D" id="3.40.225.10">
    <property type="entry name" value="Class II aldolase/adducin N-terminal domain"/>
    <property type="match status" value="1"/>
</dbReference>
<evidence type="ECO:0000259" key="2">
    <source>
        <dbReference type="SMART" id="SM01007"/>
    </source>
</evidence>
<dbReference type="Proteomes" id="UP000076400">
    <property type="component" value="Unassembled WGS sequence"/>
</dbReference>
<accession>A0A154W8L4</accession>
<dbReference type="AlphaFoldDB" id="A0A154W8L4"/>
<dbReference type="SUPFAM" id="SSF53639">
    <property type="entry name" value="AraD/HMP-PK domain-like"/>
    <property type="match status" value="1"/>
</dbReference>
<dbReference type="FunFam" id="3.40.225.10:FF:000009">
    <property type="entry name" value="Class II aldolase/adducin N-terminal"/>
    <property type="match status" value="1"/>
</dbReference>
<dbReference type="GO" id="GO:0005856">
    <property type="term" value="C:cytoskeleton"/>
    <property type="evidence" value="ECO:0007669"/>
    <property type="project" value="TreeGrafter"/>
</dbReference>
<comment type="caution">
    <text evidence="3">The sequence shown here is derived from an EMBL/GenBank/DDBJ whole genome shotgun (WGS) entry which is preliminary data.</text>
</comment>
<dbReference type="InterPro" id="IPR036409">
    <property type="entry name" value="Aldolase_II/adducin_N_sf"/>
</dbReference>
<gene>
    <name evidence="3" type="ORF">AUP43_01200</name>
</gene>
<dbReference type="RefSeq" id="WP_067554247.1">
    <property type="nucleotide sequence ID" value="NZ_LPXN01000094.1"/>
</dbReference>
<proteinExistence type="inferred from homology"/>
<name>A0A154W8L4_9PROT</name>
<dbReference type="GO" id="GO:0051015">
    <property type="term" value="F:actin filament binding"/>
    <property type="evidence" value="ECO:0007669"/>
    <property type="project" value="TreeGrafter"/>
</dbReference>
<dbReference type="Pfam" id="PF00596">
    <property type="entry name" value="Aldolase_II"/>
    <property type="match status" value="1"/>
</dbReference>
<dbReference type="InterPro" id="IPR051017">
    <property type="entry name" value="Aldolase-II_Adducin_sf"/>
</dbReference>
<protein>
    <recommendedName>
        <fullName evidence="2">Class II aldolase/adducin N-terminal domain-containing protein</fullName>
    </recommendedName>
</protein>
<dbReference type="NCBIfam" id="NF005451">
    <property type="entry name" value="PRK07044.1"/>
    <property type="match status" value="1"/>
</dbReference>
<reference evidence="3 4" key="1">
    <citation type="submission" date="2015-12" db="EMBL/GenBank/DDBJ databases">
        <title>Genome sequence of Oceanibaculum pacificum MCCC 1A02656.</title>
        <authorList>
            <person name="Lu L."/>
            <person name="Lai Q."/>
            <person name="Shao Z."/>
            <person name="Qian P."/>
        </authorList>
    </citation>
    <scope>NUCLEOTIDE SEQUENCE [LARGE SCALE GENOMIC DNA]</scope>
    <source>
        <strain evidence="3 4">MCCC 1A02656</strain>
    </source>
</reference>
<dbReference type="STRING" id="580166.AUP43_01200"/>
<dbReference type="EMBL" id="LPXN01000094">
    <property type="protein sequence ID" value="KZD09825.1"/>
    <property type="molecule type" value="Genomic_DNA"/>
</dbReference>
<feature type="domain" description="Class II aldolase/adducin N-terminal" evidence="2">
    <location>
        <begin position="12"/>
        <end position="193"/>
    </location>
</feature>
<dbReference type="PANTHER" id="PTHR10672:SF3">
    <property type="entry name" value="PROTEIN HU-LI TAI SHAO"/>
    <property type="match status" value="1"/>
</dbReference>
<evidence type="ECO:0000313" key="4">
    <source>
        <dbReference type="Proteomes" id="UP000076400"/>
    </source>
</evidence>
<evidence type="ECO:0000256" key="1">
    <source>
        <dbReference type="ARBA" id="ARBA00037961"/>
    </source>
</evidence>
<comment type="similarity">
    <text evidence="1">Belongs to the aldolase class II family.</text>
</comment>
<dbReference type="NCBIfam" id="NF005068">
    <property type="entry name" value="PRK06486.1"/>
    <property type="match status" value="1"/>
</dbReference>
<sequence length="244" mass="27384">MPFIDEKQQARIDLAAAFRWAERLSFHEGVCNHFSLQIPGEADRFLINPHGAHFSEISASMLCTLDAEGNAQGGSNPPEPTAFYIHSAIHRANPNAACVLHTHMPYATALCLVEGGRLEMASQNALRYLDQIAYDERYNGLVLDWEEGDRIARVLADKRVLFLANHGVIVVGPTVADAFDDLYYLERACQHQVLAMSTGRPLKPIDPQVAAMTYEQIEGERINAQYHFQALKRILDKQEPDYAY</sequence>
<dbReference type="SMART" id="SM01007">
    <property type="entry name" value="Aldolase_II"/>
    <property type="match status" value="1"/>
</dbReference>
<organism evidence="3 4">
    <name type="scientific">Oceanibaculum pacificum</name>
    <dbReference type="NCBI Taxonomy" id="580166"/>
    <lineage>
        <taxon>Bacteria</taxon>
        <taxon>Pseudomonadati</taxon>
        <taxon>Pseudomonadota</taxon>
        <taxon>Alphaproteobacteria</taxon>
        <taxon>Rhodospirillales</taxon>
        <taxon>Oceanibaculaceae</taxon>
        <taxon>Oceanibaculum</taxon>
    </lineage>
</organism>
<keyword evidence="4" id="KW-1185">Reference proteome</keyword>
<dbReference type="PANTHER" id="PTHR10672">
    <property type="entry name" value="ADDUCIN"/>
    <property type="match status" value="1"/>
</dbReference>
<evidence type="ECO:0000313" key="3">
    <source>
        <dbReference type="EMBL" id="KZD09825.1"/>
    </source>
</evidence>
<dbReference type="InterPro" id="IPR001303">
    <property type="entry name" value="Aldolase_II/adducin_N"/>
</dbReference>
<dbReference type="NCBIfam" id="NF005689">
    <property type="entry name" value="PRK07490.1"/>
    <property type="match status" value="1"/>
</dbReference>
<dbReference type="OrthoDB" id="5291399at2"/>